<proteinExistence type="predicted"/>
<name>A0ACD0NR36_9BASI</name>
<organism evidence="1 2">
    <name type="scientific">Violaceomyces palustris</name>
    <dbReference type="NCBI Taxonomy" id="1673888"/>
    <lineage>
        <taxon>Eukaryota</taxon>
        <taxon>Fungi</taxon>
        <taxon>Dikarya</taxon>
        <taxon>Basidiomycota</taxon>
        <taxon>Ustilaginomycotina</taxon>
        <taxon>Ustilaginomycetes</taxon>
        <taxon>Violaceomycetales</taxon>
        <taxon>Violaceomycetaceae</taxon>
        <taxon>Violaceomyces</taxon>
    </lineage>
</organism>
<reference evidence="1 2" key="1">
    <citation type="journal article" date="2018" name="Mol. Biol. Evol.">
        <title>Broad Genomic Sampling Reveals a Smut Pathogenic Ancestry of the Fungal Clade Ustilaginomycotina.</title>
        <authorList>
            <person name="Kijpornyongpan T."/>
            <person name="Mondo S.J."/>
            <person name="Barry K."/>
            <person name="Sandor L."/>
            <person name="Lee J."/>
            <person name="Lipzen A."/>
            <person name="Pangilinan J."/>
            <person name="LaButti K."/>
            <person name="Hainaut M."/>
            <person name="Henrissat B."/>
            <person name="Grigoriev I.V."/>
            <person name="Spatafora J.W."/>
            <person name="Aime M.C."/>
        </authorList>
    </citation>
    <scope>NUCLEOTIDE SEQUENCE [LARGE SCALE GENOMIC DNA]</scope>
    <source>
        <strain evidence="1 2">SA 807</strain>
    </source>
</reference>
<gene>
    <name evidence="1" type="ORF">IE53DRAFT_305193</name>
</gene>
<protein>
    <submittedName>
        <fullName evidence="1">Uncharacterized protein</fullName>
    </submittedName>
</protein>
<evidence type="ECO:0000313" key="2">
    <source>
        <dbReference type="Proteomes" id="UP000245626"/>
    </source>
</evidence>
<feature type="non-terminal residue" evidence="1">
    <location>
        <position position="1"/>
    </location>
</feature>
<dbReference type="Proteomes" id="UP000245626">
    <property type="component" value="Unassembled WGS sequence"/>
</dbReference>
<feature type="non-terminal residue" evidence="1">
    <location>
        <position position="98"/>
    </location>
</feature>
<sequence>LCKCTCFSTNSTLVPLYSPVDPIKPCSTCTRQFCLDQGLEICKGAKLEKTDGDTGTGWEGEVWAKCFERGGYKDQTTVTLYLLVVAALLLVTAMRGRL</sequence>
<dbReference type="EMBL" id="KZ820256">
    <property type="protein sequence ID" value="PWN48165.1"/>
    <property type="molecule type" value="Genomic_DNA"/>
</dbReference>
<accession>A0ACD0NR36</accession>
<evidence type="ECO:0000313" key="1">
    <source>
        <dbReference type="EMBL" id="PWN48165.1"/>
    </source>
</evidence>
<keyword evidence="2" id="KW-1185">Reference proteome</keyword>